<dbReference type="EMBL" id="JABXXQ010000061">
    <property type="protein sequence ID" value="NVN29718.1"/>
    <property type="molecule type" value="Genomic_DNA"/>
</dbReference>
<dbReference type="Proteomes" id="UP000565205">
    <property type="component" value="Unassembled WGS sequence"/>
</dbReference>
<evidence type="ECO:0000313" key="3">
    <source>
        <dbReference type="EMBL" id="NVN29718.1"/>
    </source>
</evidence>
<evidence type="ECO:0000313" key="4">
    <source>
        <dbReference type="Proteomes" id="UP000557688"/>
    </source>
</evidence>
<dbReference type="InterPro" id="IPR029058">
    <property type="entry name" value="AB_hydrolase_fold"/>
</dbReference>
<dbReference type="InterPro" id="IPR050261">
    <property type="entry name" value="FrsA_esterase"/>
</dbReference>
<dbReference type="GO" id="GO:0016787">
    <property type="term" value="F:hydrolase activity"/>
    <property type="evidence" value="ECO:0007669"/>
    <property type="project" value="UniProtKB-KW"/>
</dbReference>
<dbReference type="PANTHER" id="PTHR22946">
    <property type="entry name" value="DIENELACTONE HYDROLASE DOMAIN-CONTAINING PROTEIN-RELATED"/>
    <property type="match status" value="1"/>
</dbReference>
<gene>
    <name evidence="2" type="ORF">FHR90_001393</name>
    <name evidence="3" type="ORF">HUK83_05120</name>
</gene>
<dbReference type="SUPFAM" id="SSF53474">
    <property type="entry name" value="alpha/beta-Hydrolases"/>
    <property type="match status" value="1"/>
</dbReference>
<evidence type="ECO:0000313" key="2">
    <source>
        <dbReference type="EMBL" id="MBB3173570.1"/>
    </source>
</evidence>
<dbReference type="AlphaFoldDB" id="A0A850NS09"/>
<comment type="caution">
    <text evidence="3">The sequence shown here is derived from an EMBL/GenBank/DDBJ whole genome shotgun (WGS) entry which is preliminary data.</text>
</comment>
<dbReference type="Gene3D" id="3.40.50.1820">
    <property type="entry name" value="alpha/beta hydrolase"/>
    <property type="match status" value="1"/>
</dbReference>
<keyword evidence="3" id="KW-0378">Hydrolase</keyword>
<organism evidence="3 5">
    <name type="scientific">Endobacter medicaginis</name>
    <dbReference type="NCBI Taxonomy" id="1181271"/>
    <lineage>
        <taxon>Bacteria</taxon>
        <taxon>Pseudomonadati</taxon>
        <taxon>Pseudomonadota</taxon>
        <taxon>Alphaproteobacteria</taxon>
        <taxon>Acetobacterales</taxon>
        <taxon>Acetobacteraceae</taxon>
        <taxon>Endobacter</taxon>
    </lineage>
</organism>
<sequence>MSDLRGTDIPYSDGRLDCLGYQAEASADAPWVVVVHEWSGLNHGTKAACDRLAGLGFNAFALDVFGAGTRGDETGDNSHLIGPLLGDRTELLRRLTGGFEAVKRLPGVPEGGLGAMGFCFGGLSVLDMARAALPGLRAVISIHGILAAPPTPTGPIAASVLALHGWEDPFADTDAVKAFAEEMTTAGADWQLHAYGHAKHAFSFPRANKPEMGILYEPRAAARTWRTIPAFFDETLRGG</sequence>
<dbReference type="RefSeq" id="WP_176622647.1">
    <property type="nucleotide sequence ID" value="NZ_JACHXV010000004.1"/>
</dbReference>
<evidence type="ECO:0000259" key="1">
    <source>
        <dbReference type="Pfam" id="PF01738"/>
    </source>
</evidence>
<feature type="domain" description="Dienelactone hydrolase" evidence="1">
    <location>
        <begin position="26"/>
        <end position="234"/>
    </location>
</feature>
<reference evidence="2 4" key="2">
    <citation type="submission" date="2020-08" db="EMBL/GenBank/DDBJ databases">
        <title>Genomic Encyclopedia of Type Strains, Phase III (KMG-III): the genomes of soil and plant-associated and newly described type strains.</title>
        <authorList>
            <person name="Whitman W."/>
        </authorList>
    </citation>
    <scope>NUCLEOTIDE SEQUENCE [LARGE SCALE GENOMIC DNA]</scope>
    <source>
        <strain evidence="2 4">CECT 8088</strain>
    </source>
</reference>
<name>A0A850NS09_9PROT</name>
<proteinExistence type="predicted"/>
<keyword evidence="4" id="KW-1185">Reference proteome</keyword>
<dbReference type="Proteomes" id="UP000557688">
    <property type="component" value="Unassembled WGS sequence"/>
</dbReference>
<evidence type="ECO:0000313" key="5">
    <source>
        <dbReference type="Proteomes" id="UP000565205"/>
    </source>
</evidence>
<dbReference type="Pfam" id="PF01738">
    <property type="entry name" value="DLH"/>
    <property type="match status" value="1"/>
</dbReference>
<accession>A0A850NS09</accession>
<dbReference type="PANTHER" id="PTHR22946:SF0">
    <property type="entry name" value="DIENELACTONE HYDROLASE DOMAIN-CONTAINING PROTEIN"/>
    <property type="match status" value="1"/>
</dbReference>
<dbReference type="EMBL" id="JACHXV010000004">
    <property type="protein sequence ID" value="MBB3173570.1"/>
    <property type="molecule type" value="Genomic_DNA"/>
</dbReference>
<protein>
    <submittedName>
        <fullName evidence="2 3">Dienelactone hydrolase</fullName>
    </submittedName>
</protein>
<reference evidence="3 5" key="1">
    <citation type="submission" date="2020-06" db="EMBL/GenBank/DDBJ databases">
        <title>Description of novel acetic acid bacteria.</title>
        <authorList>
            <person name="Sombolestani A."/>
        </authorList>
    </citation>
    <scope>NUCLEOTIDE SEQUENCE [LARGE SCALE GENOMIC DNA]</scope>
    <source>
        <strain evidence="3 5">LMG 26838</strain>
    </source>
</reference>
<dbReference type="InterPro" id="IPR002925">
    <property type="entry name" value="Dienelactn_hydro"/>
</dbReference>